<feature type="compositionally biased region" description="Basic and acidic residues" evidence="1">
    <location>
        <begin position="1948"/>
        <end position="1958"/>
    </location>
</feature>
<reference evidence="3" key="2">
    <citation type="submission" date="2021-03" db="UniProtKB">
        <authorList>
            <consortium name="EnsemblPlants"/>
        </authorList>
    </citation>
    <scope>IDENTIFICATION</scope>
</reference>
<protein>
    <submittedName>
        <fullName evidence="3">Uncharacterized protein</fullName>
    </submittedName>
</protein>
<accession>A0A803MY28</accession>
<feature type="compositionally biased region" description="Acidic residues" evidence="1">
    <location>
        <begin position="582"/>
        <end position="592"/>
    </location>
</feature>
<feature type="compositionally biased region" description="Basic and acidic residues" evidence="1">
    <location>
        <begin position="656"/>
        <end position="672"/>
    </location>
</feature>
<feature type="compositionally biased region" description="Polar residues" evidence="1">
    <location>
        <begin position="1807"/>
        <end position="1824"/>
    </location>
</feature>
<dbReference type="Gramene" id="AUR62037108-RA">
    <property type="protein sequence ID" value="AUR62037108-RA:cds"/>
    <property type="gene ID" value="AUR62037108"/>
</dbReference>
<name>A0A803MY28_CHEQI</name>
<keyword evidence="2" id="KW-0732">Signal</keyword>
<feature type="region of interest" description="Disordered" evidence="1">
    <location>
        <begin position="1701"/>
        <end position="1731"/>
    </location>
</feature>
<reference evidence="3" key="1">
    <citation type="journal article" date="2017" name="Nature">
        <title>The genome of Chenopodium quinoa.</title>
        <authorList>
            <person name="Jarvis D.E."/>
            <person name="Ho Y.S."/>
            <person name="Lightfoot D.J."/>
            <person name="Schmoeckel S.M."/>
            <person name="Li B."/>
            <person name="Borm T.J.A."/>
            <person name="Ohyanagi H."/>
            <person name="Mineta K."/>
            <person name="Michell C.T."/>
            <person name="Saber N."/>
            <person name="Kharbatia N.M."/>
            <person name="Rupper R.R."/>
            <person name="Sharp A.R."/>
            <person name="Dally N."/>
            <person name="Boughton B.A."/>
            <person name="Woo Y.H."/>
            <person name="Gao G."/>
            <person name="Schijlen E.G.W.M."/>
            <person name="Guo X."/>
            <person name="Momin A.A."/>
            <person name="Negrao S."/>
            <person name="Al-Babili S."/>
            <person name="Gehring C."/>
            <person name="Roessner U."/>
            <person name="Jung C."/>
            <person name="Murphy K."/>
            <person name="Arold S.T."/>
            <person name="Gojobori T."/>
            <person name="van der Linden C.G."/>
            <person name="van Loo E.N."/>
            <person name="Jellen E.N."/>
            <person name="Maughan P.J."/>
            <person name="Tester M."/>
        </authorList>
    </citation>
    <scope>NUCLEOTIDE SEQUENCE [LARGE SCALE GENOMIC DNA]</scope>
    <source>
        <strain evidence="3">cv. PI 614886</strain>
    </source>
</reference>
<feature type="chain" id="PRO_5031208647" evidence="2">
    <location>
        <begin position="31"/>
        <end position="1972"/>
    </location>
</feature>
<keyword evidence="4" id="KW-1185">Reference proteome</keyword>
<feature type="region of interest" description="Disordered" evidence="1">
    <location>
        <begin position="1142"/>
        <end position="1166"/>
    </location>
</feature>
<feature type="region of interest" description="Disordered" evidence="1">
    <location>
        <begin position="1947"/>
        <end position="1972"/>
    </location>
</feature>
<feature type="compositionally biased region" description="Low complexity" evidence="1">
    <location>
        <begin position="1148"/>
        <end position="1160"/>
    </location>
</feature>
<feature type="signal peptide" evidence="2">
    <location>
        <begin position="1"/>
        <end position="30"/>
    </location>
</feature>
<proteinExistence type="predicted"/>
<feature type="region of interest" description="Disordered" evidence="1">
    <location>
        <begin position="1788"/>
        <end position="1835"/>
    </location>
</feature>
<feature type="compositionally biased region" description="Basic and acidic residues" evidence="1">
    <location>
        <begin position="304"/>
        <end position="313"/>
    </location>
</feature>
<dbReference type="PANTHER" id="PTHR33870:SF4">
    <property type="entry name" value="CARDIOMYOPATHY-ASSOCIATED PROTEIN"/>
    <property type="match status" value="1"/>
</dbReference>
<feature type="region of interest" description="Disordered" evidence="1">
    <location>
        <begin position="1590"/>
        <end position="1681"/>
    </location>
</feature>
<evidence type="ECO:0000256" key="2">
    <source>
        <dbReference type="SAM" id="SignalP"/>
    </source>
</evidence>
<sequence>SFPFLFSILVSTSPVLVGTAVLLGTLLSFGEPNVVPECDEEEKPAHEVVQSKTGGFESTTVVEEDEFFGKDSRYTELSREFVKTTDEEPLLDNTDRIDKSDIDRDDDDVAYSTISTDHNSREVRFEKGWIDESKSEQENAEIEQTANLGDQMFKMGIVVGFSDGEILETRFSSVEKVQGEHFEDYISAEGSIDAQMGDYLVSSLESQKQSNEVLADSILSAKEVQHENFEDYKSAEGSLDVQVGDQLEPSLASWKQFDALDDRLSTAQEVEERIFEGYNIAEGSSEAQMRDYLESSMRSWRQMGSDHDEHGESDTGSDGAESSSPDASMADIIPMLDELDPLLNDEILQAINLSRQSSAATMEESETQVGIEDSAKSAITWTEDDQKNLMDLGTSELERNQRLESLIARRRARKITGDRNLIDLDGMDLPFPVAPISTRRNNPFDLPQDNSYAHLGLPPIPGSAPSIMLSRRNPFDLPYDSSEEKPDLSEDTFQQEFTEVTHREALFRRNETFNMGSTGFDIGRPSRFRPYFVPERTDSDMMSYSSLSRQVSELSESKASSVSETESTSAGADQEEKKLIEDDSVQEVEPSSEIDYASVLVEHGSQSSADLDSLSGEEQENKDFVPREHEVELGRERSSLTVDSDVMGYPSLQRQLSEHSESKESTAAEKESTSAGADLEEKIMEYNSAQEVEARFKIDHASALSVHGSQSSEDLDSLSDDEIDRKDFVLSVLEVELGRAKSSSAAASYTSETIESADNRIDYREINPAVDPMLSHSKVSHSDIQPMTELIEVNHNITSSPLSVSKVFNDKTMEDVDSGLANKEKRQVKNLFNVHIPEKCSLEPSSSGVTPGLSLETSEYSHADEVDDNHPKEPIYDFIPLKKNHSLSSSSSDMQRETSGIDLYHLSSDLFVVDETNVHNQDVEFISQQTKNDADGDDLTMNDIGEQSGVYSTDFSEFNKLPSNSPTSVVAEDEVHLAKDKILDGEVAPHEVQNFFAQKDGSEIHIENKLDDMPSADRHKFAEDSILAQEKNEVTTLAGSYSPVHSTLSSSQVESKDENQEEVNINQQFQVFNSSLKSRENDGNETLEFSLDENHFFPHNSDISDPWADSADQEQSVILRKLEVDQANKVDEPDNVLMAQEPQHEISSDPSQSNVSSSQPEDSETTVAELSFKKHVQDVPVTGLVEENHKVFEGFEEPIADEHITYAEKNDVNEMDEELLSELDAVGDFRVSNTVPILENSMIDLNAAIDSNIPVEAFGKVYTSTEMPISHETLLGDSTHVETNPSRIKESNLDSQTVNFNTDLLNLEAHSFENVDAVFAKASEEAHKSVVAESVQAEFMREVEGLFPETDLLLGDTEPRGSTSEVVTNTADAAFNSRESVPERIESDLALLEGHDLDPHWNETVSEMPIVDAKIIKQSAADVERVEEEIIDRSNSVEALPKVSETGVDSPESMPLQIHRDIKEIDVSSFIETSTAPDLEPIDQTESVGSMESESSLIDGDIKEIQEPLVLDESDSLVHEFKDKAPEMHVLGKTHEPLLLGKEDKELKESLLVGVSVGSALDTEDQMEKFDTTRSESLRIDEEIKETEELLAHEKSITPASESDDQRDKAGSSEPLQLDRDIIPESPAVEANIPSALQPEEREVVGSEESEALQLDRDIHEVQESPAVEASIPSALKPEEREVVEESEPLQLDRDIHEVQESPAVEASIPSALLPEEREVVGSEESEPLQLDRDIQEVQESPAIEASIPSALQPEEREVVGYENYEPLQSDNIVEELRDWHVVEEIAPIESKPMQTETDIKDVPESPTAQASVSVPESSDQILTADSGESDRNIGELQELPAVDKNALENESGQLEKVNFVKSESLQMDGDFEEIQEPPILHNNYASSVQFKDQMEINSPMEVVEIQALQEHHPVSQQEPEFDFSNMDDSRGLIVDSSTTDIQSIKNKVGDQGHDKNATENFSSQVEEEKSS</sequence>
<feature type="compositionally biased region" description="Low complexity" evidence="1">
    <location>
        <begin position="554"/>
        <end position="570"/>
    </location>
</feature>
<feature type="compositionally biased region" description="Basic and acidic residues" evidence="1">
    <location>
        <begin position="1654"/>
        <end position="1663"/>
    </location>
</feature>
<dbReference type="PANTHER" id="PTHR33870">
    <property type="entry name" value="CARDIOMYOPATHY-ASSOCIATED PROTEIN"/>
    <property type="match status" value="1"/>
</dbReference>
<feature type="region of interest" description="Disordered" evidence="1">
    <location>
        <begin position="554"/>
        <end position="679"/>
    </location>
</feature>
<dbReference type="EnsemblPlants" id="AUR62037108-RA">
    <property type="protein sequence ID" value="AUR62037108-RA:cds"/>
    <property type="gene ID" value="AUR62037108"/>
</dbReference>
<feature type="region of interest" description="Disordered" evidence="1">
    <location>
        <begin position="299"/>
        <end position="327"/>
    </location>
</feature>
<organism evidence="3 4">
    <name type="scientific">Chenopodium quinoa</name>
    <name type="common">Quinoa</name>
    <dbReference type="NCBI Taxonomy" id="63459"/>
    <lineage>
        <taxon>Eukaryota</taxon>
        <taxon>Viridiplantae</taxon>
        <taxon>Streptophyta</taxon>
        <taxon>Embryophyta</taxon>
        <taxon>Tracheophyta</taxon>
        <taxon>Spermatophyta</taxon>
        <taxon>Magnoliopsida</taxon>
        <taxon>eudicotyledons</taxon>
        <taxon>Gunneridae</taxon>
        <taxon>Pentapetalae</taxon>
        <taxon>Caryophyllales</taxon>
        <taxon>Chenopodiaceae</taxon>
        <taxon>Chenopodioideae</taxon>
        <taxon>Atripliceae</taxon>
        <taxon>Chenopodium</taxon>
    </lineage>
</organism>
<dbReference type="Proteomes" id="UP000596660">
    <property type="component" value="Unplaced"/>
</dbReference>
<evidence type="ECO:0000256" key="1">
    <source>
        <dbReference type="SAM" id="MobiDB-lite"/>
    </source>
</evidence>
<feature type="compositionally biased region" description="Basic and acidic residues" evidence="1">
    <location>
        <begin position="619"/>
        <end position="638"/>
    </location>
</feature>
<feature type="compositionally biased region" description="Polar residues" evidence="1">
    <location>
        <begin position="314"/>
        <end position="326"/>
    </location>
</feature>
<feature type="compositionally biased region" description="Basic and acidic residues" evidence="1">
    <location>
        <begin position="1604"/>
        <end position="1623"/>
    </location>
</feature>
<feature type="region of interest" description="Disordered" evidence="1">
    <location>
        <begin position="1911"/>
        <end position="1932"/>
    </location>
</feature>
<evidence type="ECO:0000313" key="3">
    <source>
        <dbReference type="EnsemblPlants" id="AUR62037108-RA:cds"/>
    </source>
</evidence>
<evidence type="ECO:0000313" key="4">
    <source>
        <dbReference type="Proteomes" id="UP000596660"/>
    </source>
</evidence>